<dbReference type="InterPro" id="IPR036770">
    <property type="entry name" value="Ankyrin_rpt-contain_sf"/>
</dbReference>
<evidence type="ECO:0000256" key="3">
    <source>
        <dbReference type="PROSITE-ProRule" id="PRU00023"/>
    </source>
</evidence>
<dbReference type="Gene3D" id="1.25.40.20">
    <property type="entry name" value="Ankyrin repeat-containing domain"/>
    <property type="match status" value="2"/>
</dbReference>
<feature type="compositionally biased region" description="Basic and acidic residues" evidence="4">
    <location>
        <begin position="1358"/>
        <end position="1370"/>
    </location>
</feature>
<evidence type="ECO:0000256" key="2">
    <source>
        <dbReference type="ARBA" id="ARBA00023043"/>
    </source>
</evidence>
<name>A0A835YIH7_9CHLO</name>
<feature type="compositionally biased region" description="Gly residues" evidence="4">
    <location>
        <begin position="1292"/>
        <end position="1326"/>
    </location>
</feature>
<dbReference type="OrthoDB" id="548629at2759"/>
<protein>
    <recommendedName>
        <fullName evidence="7">RING-type E3 ubiquitin transferase</fullName>
    </recommendedName>
</protein>
<feature type="compositionally biased region" description="Low complexity" evidence="4">
    <location>
        <begin position="1823"/>
        <end position="1843"/>
    </location>
</feature>
<feature type="region of interest" description="Disordered" evidence="4">
    <location>
        <begin position="1131"/>
        <end position="1181"/>
    </location>
</feature>
<feature type="region of interest" description="Disordered" evidence="4">
    <location>
        <begin position="750"/>
        <end position="769"/>
    </location>
</feature>
<feature type="repeat" description="ANK" evidence="3">
    <location>
        <begin position="605"/>
        <end position="637"/>
    </location>
</feature>
<feature type="compositionally biased region" description="Low complexity" evidence="4">
    <location>
        <begin position="1729"/>
        <end position="1741"/>
    </location>
</feature>
<evidence type="ECO:0000256" key="1">
    <source>
        <dbReference type="ARBA" id="ARBA00022737"/>
    </source>
</evidence>
<feature type="compositionally biased region" description="Gly residues" evidence="4">
    <location>
        <begin position="1574"/>
        <end position="1593"/>
    </location>
</feature>
<feature type="compositionally biased region" description="Low complexity" evidence="4">
    <location>
        <begin position="1862"/>
        <end position="1875"/>
    </location>
</feature>
<feature type="compositionally biased region" description="Low complexity" evidence="4">
    <location>
        <begin position="918"/>
        <end position="928"/>
    </location>
</feature>
<feature type="compositionally biased region" description="Low complexity" evidence="4">
    <location>
        <begin position="1201"/>
        <end position="1213"/>
    </location>
</feature>
<feature type="region of interest" description="Disordered" evidence="4">
    <location>
        <begin position="1240"/>
        <end position="1276"/>
    </location>
</feature>
<sequence>MSAGVLTFLITDGGDEKAFKVNGHTAMSVVWQSYVSCRKWTEDQACRYRLFKPDGDGITLTGTVASNKIGAGMKVEVYELEEDELCELMLHDQYGSTRKYTAWVEDEVSYWVTRFLAAVRAEQGLPKEAAEAEHVTVYDMANMLTGFDNLAVDLDEQLNEYLVGEGEGNTVRLLCLRYRAGPSAYPVRINFWTWFGRSLPVICSSETPVCDAVAIAAMLLHGGPPATRTVLPLPSPAAATAPEPPLEQLLAPFIESESADPPPLLLLPAGGGGSAGSGSSALTVRGLGGGGLGGGGAAPRLMLWRYGLALEPRSAVRLATLRKLEHYASLANGGGGTLSDDEDEDEDEDDDEDDEEDTDDEAPHRLAWARGKRVRRMDLDVASDETRGGGLQIAAWLGRVPSHPALKQLKPHDFSPNALTPLWLAATRGHVESVAALLAWGADPAAPSAGTSDNAEQAAAKGGHVGAVRAMLAAHGPAIVARGVELQALGRRLQAAARETGGSRNLTLGCYCACQATCQQKVTLLASPSPREVEVLSGMRPGPLQAAAQRGHQGVVEALLGAGYPADVQDANGDTPLTAAAMKGHCAAVAALLAGGANPQHRGLDGETPIHAAAGSGCLECVHMLLAAGADPSSQSDLLLAFEEVARISNRKFRNPAELGEWFSRQPRSSRSMMLDHAAIVGGVTPLSLAVAGGHTQVVATLLDAVGCTGKAVPTRAQASQMHQLINLAASRSQSAVASLIMERLQSAGAITPGDGSGNGSGGGRDTSALSRRAAKTKLGRGKRGGSGTAAAAAAAVDPALANDPMFAMPGQFVMGPGGTPMMMLGPGGTPVPVRFGGLLPGSAVPPPRGGGGGPGGGGRAGGAAGDAAGKAAAKKDRAKAAREEALRQQQKEAAAEKRRQAERERQAAERERERQRAAAGKGATEAAHAGIQLREFIQQERMELRKKLGLDQEAEGGGGGGGGEVGGGGGGGAAAAGAAAEGVSDGAAAAPDVLCRCCLRVEALAAPLAAAAGRAAAGGKGPGGRCAVDPEGAAVGPRQRRLVVTCGKGCQMDYHYPDCWRQLEALLKAARPDYSGLKGGSGKAHTVHCWGPGCGGAVVSATILEGPSEQPRFRQQLYLAPHLAAAQRAAGKASAGRGRGHAGPAAAAPGPAAAAATEAAEAKAQAGGGKPGAGGKGWQRPGWQAEAWAYDEEADEDAYGDAASPQDATAEAEAAEEAAPKAAELIDLDAVTLVPLSRQREPARVAVPPPSRVRDSTPVEDTEAAPIIGGGKRGGKRGVRLAVAFSYKSGGAEGAEGGEGGEGAEGGAPQSGGGGGGGGGAGGGAAWKAGVPFEVRPVWDRDGGAAPLEPPPSYGDSRAEQRYSDRYGDRYNGSGGRGSGGVGGRDYQPPPPPPKAQPAAKPPAQQGPAKVTEADFPTLGGLGSGGPGGAAADEGPGEDDPIVRALQLLKCPGSEIFTPHLLLEGPCIRHLYGSLFKGRPRIADSQLMAVLDRYGSMTAFQSFEGGAAVAVSFRTETVASAVAAGLATGDALGLLGPGSLAGNGGLEVTSLLEFPTDDALAREMLQAERAGLVSGGGRRPGGGGSSGGGGTGTQLKPDAAPFFPRAPPPRVAAPPPPPPKPTPPPEPPAAQGPAAAAAAAAQRMLAQAAAARAAGAQSMPPPPPPSHSNVPSAALASSAAAAAAAAGLLQRAYSGATPSPRGPAPAHAPSAAPAGPGLYGSHGSSSFAPAPEAAPMAVPWAGGGGAEASWDLDPAEPAAPALPFAVPTSVAEAEAQAQVQAQARRGAGRPAGSGAARSAAANGPSAGTAAAFQPSPQFASGPTAVPYGAAAPPGDPTAPFDALSLVDEVRSLVHPPPPAQPVTQAPAQAPAEQPGSWKPIDFFPPPQASQPQAALPQVSQPAMQQPPPQLPPQPQPLAQQQSWAQPPATVGAPPPVDKPLISHQPPAVPTAAEQDEDEDLLADVLGLCMGSG</sequence>
<organism evidence="5 6">
    <name type="scientific">Edaphochlamys debaryana</name>
    <dbReference type="NCBI Taxonomy" id="47281"/>
    <lineage>
        <taxon>Eukaryota</taxon>
        <taxon>Viridiplantae</taxon>
        <taxon>Chlorophyta</taxon>
        <taxon>core chlorophytes</taxon>
        <taxon>Chlorophyceae</taxon>
        <taxon>CS clade</taxon>
        <taxon>Chlamydomonadales</taxon>
        <taxon>Chlamydomonadales incertae sedis</taxon>
        <taxon>Edaphochlamys</taxon>
    </lineage>
</organism>
<dbReference type="SMART" id="SM00248">
    <property type="entry name" value="ANK"/>
    <property type="match status" value="6"/>
</dbReference>
<evidence type="ECO:0000256" key="4">
    <source>
        <dbReference type="SAM" id="MobiDB-lite"/>
    </source>
</evidence>
<dbReference type="InterPro" id="IPR002110">
    <property type="entry name" value="Ankyrin_rpt"/>
</dbReference>
<feature type="compositionally biased region" description="Low complexity" evidence="4">
    <location>
        <begin position="1632"/>
        <end position="1659"/>
    </location>
</feature>
<feature type="region of interest" description="Disordered" evidence="4">
    <location>
        <begin position="1291"/>
        <end position="1326"/>
    </location>
</feature>
<feature type="region of interest" description="Disordered" evidence="4">
    <location>
        <begin position="1694"/>
        <end position="1957"/>
    </location>
</feature>
<feature type="compositionally biased region" description="Gly residues" evidence="4">
    <location>
        <begin position="1421"/>
        <end position="1430"/>
    </location>
</feature>
<feature type="compositionally biased region" description="Basic and acidic residues" evidence="4">
    <location>
        <begin position="874"/>
        <end position="917"/>
    </location>
</feature>
<keyword evidence="2 3" id="KW-0040">ANK repeat</keyword>
<feature type="compositionally biased region" description="Low complexity" evidence="4">
    <location>
        <begin position="1398"/>
        <end position="1411"/>
    </location>
</feature>
<dbReference type="Pfam" id="PF12796">
    <property type="entry name" value="Ank_2"/>
    <property type="match status" value="1"/>
</dbReference>
<evidence type="ECO:0008006" key="7">
    <source>
        <dbReference type="Google" id="ProtNLM"/>
    </source>
</evidence>
<feature type="compositionally biased region" description="Pro residues" evidence="4">
    <location>
        <begin position="1905"/>
        <end position="1916"/>
    </location>
</feature>
<gene>
    <name evidence="5" type="ORF">HYH03_002814</name>
</gene>
<dbReference type="PROSITE" id="PS50088">
    <property type="entry name" value="ANK_REPEAT"/>
    <property type="match status" value="3"/>
</dbReference>
<feature type="region of interest" description="Disordered" evidence="4">
    <location>
        <begin position="330"/>
        <end position="364"/>
    </location>
</feature>
<feature type="compositionally biased region" description="Acidic residues" evidence="4">
    <location>
        <begin position="339"/>
        <end position="360"/>
    </location>
</feature>
<feature type="compositionally biased region" description="Low complexity" evidence="4">
    <location>
        <begin position="1705"/>
        <end position="1717"/>
    </location>
</feature>
<feature type="compositionally biased region" description="Gly residues" evidence="4">
    <location>
        <begin position="956"/>
        <end position="975"/>
    </location>
</feature>
<dbReference type="EMBL" id="JAEHOE010000007">
    <property type="protein sequence ID" value="KAG2499235.1"/>
    <property type="molecule type" value="Genomic_DNA"/>
</dbReference>
<feature type="region of interest" description="Disordered" evidence="4">
    <location>
        <begin position="1195"/>
        <end position="1220"/>
    </location>
</feature>
<reference evidence="5" key="1">
    <citation type="journal article" date="2020" name="bioRxiv">
        <title>Comparative genomics of Chlamydomonas.</title>
        <authorList>
            <person name="Craig R.J."/>
            <person name="Hasan A.R."/>
            <person name="Ness R.W."/>
            <person name="Keightley P.D."/>
        </authorList>
    </citation>
    <scope>NUCLEOTIDE SEQUENCE</scope>
    <source>
        <strain evidence="5">CCAP 11/70</strain>
    </source>
</reference>
<evidence type="ECO:0000313" key="6">
    <source>
        <dbReference type="Proteomes" id="UP000612055"/>
    </source>
</evidence>
<feature type="compositionally biased region" description="Low complexity" evidence="4">
    <location>
        <begin position="1131"/>
        <end position="1166"/>
    </location>
</feature>
<feature type="compositionally biased region" description="Pro residues" evidence="4">
    <location>
        <begin position="1605"/>
        <end position="1631"/>
    </location>
</feature>
<feature type="compositionally biased region" description="Gly residues" evidence="4">
    <location>
        <begin position="850"/>
        <end position="865"/>
    </location>
</feature>
<dbReference type="SUPFAM" id="SSF48403">
    <property type="entry name" value="Ankyrin repeat"/>
    <property type="match status" value="1"/>
</dbReference>
<feature type="compositionally biased region" description="Gly residues" evidence="4">
    <location>
        <begin position="1374"/>
        <end position="1385"/>
    </location>
</feature>
<comment type="caution">
    <text evidence="5">The sequence shown here is derived from an EMBL/GenBank/DDBJ whole genome shotgun (WGS) entry which is preliminary data.</text>
</comment>
<feature type="region of interest" description="Disordered" evidence="4">
    <location>
        <begin position="834"/>
        <end position="928"/>
    </location>
</feature>
<accession>A0A835YIH7</accession>
<dbReference type="PANTHER" id="PTHR24166">
    <property type="entry name" value="ROLLING PEBBLES, ISOFORM B"/>
    <property type="match status" value="1"/>
</dbReference>
<feature type="region of interest" description="Disordered" evidence="4">
    <location>
        <begin position="1339"/>
        <end position="1440"/>
    </location>
</feature>
<feature type="region of interest" description="Disordered" evidence="4">
    <location>
        <begin position="1572"/>
        <end position="1682"/>
    </location>
</feature>
<dbReference type="Proteomes" id="UP000612055">
    <property type="component" value="Unassembled WGS sequence"/>
</dbReference>
<feature type="compositionally biased region" description="Gly residues" evidence="4">
    <location>
        <begin position="1167"/>
        <end position="1178"/>
    </location>
</feature>
<feature type="repeat" description="ANK" evidence="3">
    <location>
        <begin position="572"/>
        <end position="604"/>
    </location>
</feature>
<feature type="compositionally biased region" description="Low complexity" evidence="4">
    <location>
        <begin position="1756"/>
        <end position="1812"/>
    </location>
</feature>
<feature type="compositionally biased region" description="Gly residues" evidence="4">
    <location>
        <begin position="755"/>
        <end position="765"/>
    </location>
</feature>
<keyword evidence="1" id="KW-0677">Repeat</keyword>
<evidence type="ECO:0000313" key="5">
    <source>
        <dbReference type="EMBL" id="KAG2499235.1"/>
    </source>
</evidence>
<dbReference type="PROSITE" id="PS50297">
    <property type="entry name" value="ANK_REP_REGION"/>
    <property type="match status" value="3"/>
</dbReference>
<dbReference type="PANTHER" id="PTHR24166:SF48">
    <property type="entry name" value="PROTEIN VAPYRIN"/>
    <property type="match status" value="1"/>
</dbReference>
<feature type="compositionally biased region" description="Low complexity" evidence="4">
    <location>
        <begin position="1917"/>
        <end position="1929"/>
    </location>
</feature>
<dbReference type="Pfam" id="PF00023">
    <property type="entry name" value="Ank"/>
    <property type="match status" value="1"/>
</dbReference>
<proteinExistence type="predicted"/>
<feature type="region of interest" description="Disordered" evidence="4">
    <location>
        <begin position="952"/>
        <end position="977"/>
    </location>
</feature>
<feature type="compositionally biased region" description="Low complexity" evidence="4">
    <location>
        <begin position="1668"/>
        <end position="1682"/>
    </location>
</feature>
<feature type="repeat" description="ANK" evidence="3">
    <location>
        <begin position="417"/>
        <end position="449"/>
    </location>
</feature>
<dbReference type="InterPro" id="IPR050889">
    <property type="entry name" value="Dendritic_Spine_Reg/Scaffold"/>
</dbReference>
<feature type="compositionally biased region" description="Low complexity" evidence="4">
    <location>
        <begin position="1890"/>
        <end position="1904"/>
    </location>
</feature>
<keyword evidence="6" id="KW-1185">Reference proteome</keyword>